<dbReference type="PANTHER" id="PTHR13276:SF0">
    <property type="entry name" value="GUANINE NUCLEOTIDE EXCHANGE FACTOR MSS4"/>
    <property type="match status" value="1"/>
</dbReference>
<dbReference type="InterPro" id="IPR011323">
    <property type="entry name" value="Mss4/transl-control_tumour"/>
</dbReference>
<dbReference type="Pfam" id="PF04421">
    <property type="entry name" value="Mss4"/>
    <property type="match status" value="1"/>
</dbReference>
<dbReference type="PANTHER" id="PTHR13276">
    <property type="entry name" value="GUANINE NUCLEOTIDE EXCHANGE FACTOR MSS4"/>
    <property type="match status" value="1"/>
</dbReference>
<dbReference type="GO" id="GO:0005085">
    <property type="term" value="F:guanyl-nucleotide exchange factor activity"/>
    <property type="evidence" value="ECO:0007669"/>
    <property type="project" value="UniProtKB-KW"/>
</dbReference>
<sequence length="163" mass="17577">MSSEPKQADIWAALQASSRRTRPVAVLKSSFTSSDELLVAGPSSDEKTAPRVNKYDLLCPREGCGSVILKAQVGKWVSLEPTPHPALPALPSESPDVDCWLVMPNPMAFENIGFSRAVPTTTPGVPKKKLLACAECDLGPLGWCFEGGSEYWLVSDRVGYRSA</sequence>
<evidence type="ECO:0000313" key="4">
    <source>
        <dbReference type="EMBL" id="EJD37669.1"/>
    </source>
</evidence>
<dbReference type="SUPFAM" id="SSF51316">
    <property type="entry name" value="Mss4-like"/>
    <property type="match status" value="1"/>
</dbReference>
<dbReference type="Proteomes" id="UP000006514">
    <property type="component" value="Unassembled WGS sequence"/>
</dbReference>
<dbReference type="GO" id="GO:0005829">
    <property type="term" value="C:cytosol"/>
    <property type="evidence" value="ECO:0007669"/>
    <property type="project" value="TreeGrafter"/>
</dbReference>
<keyword evidence="3" id="KW-0653">Protein transport</keyword>
<dbReference type="InterPro" id="IPR011057">
    <property type="entry name" value="Mss4-like_sf"/>
</dbReference>
<gene>
    <name evidence="4" type="ORF">AURDEDRAFT_92299</name>
</gene>
<dbReference type="Gene3D" id="2.170.150.10">
    <property type="entry name" value="Metal Binding Protein, Guanine Nucleotide Exchange Factor, Chain A"/>
    <property type="match status" value="1"/>
</dbReference>
<dbReference type="OMA" id="RDECRSI"/>
<evidence type="ECO:0000256" key="1">
    <source>
        <dbReference type="ARBA" id="ARBA00022448"/>
    </source>
</evidence>
<proteinExistence type="predicted"/>
<dbReference type="AlphaFoldDB" id="J0LHQ0"/>
<dbReference type="GO" id="GO:0006892">
    <property type="term" value="P:post-Golgi vesicle-mediated transport"/>
    <property type="evidence" value="ECO:0007669"/>
    <property type="project" value="TreeGrafter"/>
</dbReference>
<keyword evidence="1" id="KW-0813">Transport</keyword>
<dbReference type="InParanoid" id="J0LHQ0"/>
<dbReference type="EMBL" id="JH687837">
    <property type="protein sequence ID" value="EJD37669.1"/>
    <property type="molecule type" value="Genomic_DNA"/>
</dbReference>
<keyword evidence="5" id="KW-1185">Reference proteome</keyword>
<name>J0LHQ0_AURST</name>
<dbReference type="InterPro" id="IPR007515">
    <property type="entry name" value="Mss4"/>
</dbReference>
<accession>J0LHQ0</accession>
<evidence type="ECO:0000256" key="3">
    <source>
        <dbReference type="ARBA" id="ARBA00022927"/>
    </source>
</evidence>
<dbReference type="GO" id="GO:0007264">
    <property type="term" value="P:small GTPase-mediated signal transduction"/>
    <property type="evidence" value="ECO:0007669"/>
    <property type="project" value="InterPro"/>
</dbReference>
<organism evidence="4 5">
    <name type="scientific">Auricularia subglabra (strain TFB-10046 / SS5)</name>
    <name type="common">White-rot fungus</name>
    <name type="synonym">Auricularia delicata (strain TFB10046)</name>
    <dbReference type="NCBI Taxonomy" id="717982"/>
    <lineage>
        <taxon>Eukaryota</taxon>
        <taxon>Fungi</taxon>
        <taxon>Dikarya</taxon>
        <taxon>Basidiomycota</taxon>
        <taxon>Agaricomycotina</taxon>
        <taxon>Agaricomycetes</taxon>
        <taxon>Auriculariales</taxon>
        <taxon>Auriculariaceae</taxon>
        <taxon>Auricularia</taxon>
    </lineage>
</organism>
<dbReference type="GO" id="GO:0016020">
    <property type="term" value="C:membrane"/>
    <property type="evidence" value="ECO:0007669"/>
    <property type="project" value="TreeGrafter"/>
</dbReference>
<protein>
    <submittedName>
        <fullName evidence="4">Mss4-like protein</fullName>
    </submittedName>
</protein>
<dbReference type="GO" id="GO:0015031">
    <property type="term" value="P:protein transport"/>
    <property type="evidence" value="ECO:0007669"/>
    <property type="project" value="UniProtKB-KW"/>
</dbReference>
<dbReference type="GO" id="GO:0008270">
    <property type="term" value="F:zinc ion binding"/>
    <property type="evidence" value="ECO:0007669"/>
    <property type="project" value="TreeGrafter"/>
</dbReference>
<dbReference type="PROSITE" id="PS51796">
    <property type="entry name" value="MSS4"/>
    <property type="match status" value="1"/>
</dbReference>
<evidence type="ECO:0000256" key="2">
    <source>
        <dbReference type="ARBA" id="ARBA00022658"/>
    </source>
</evidence>
<reference evidence="5" key="1">
    <citation type="journal article" date="2012" name="Science">
        <title>The Paleozoic origin of enzymatic lignin decomposition reconstructed from 31 fungal genomes.</title>
        <authorList>
            <person name="Floudas D."/>
            <person name="Binder M."/>
            <person name="Riley R."/>
            <person name="Barry K."/>
            <person name="Blanchette R.A."/>
            <person name="Henrissat B."/>
            <person name="Martinez A.T."/>
            <person name="Otillar R."/>
            <person name="Spatafora J.W."/>
            <person name="Yadav J.S."/>
            <person name="Aerts A."/>
            <person name="Benoit I."/>
            <person name="Boyd A."/>
            <person name="Carlson A."/>
            <person name="Copeland A."/>
            <person name="Coutinho P.M."/>
            <person name="de Vries R.P."/>
            <person name="Ferreira P."/>
            <person name="Findley K."/>
            <person name="Foster B."/>
            <person name="Gaskell J."/>
            <person name="Glotzer D."/>
            <person name="Gorecki P."/>
            <person name="Heitman J."/>
            <person name="Hesse C."/>
            <person name="Hori C."/>
            <person name="Igarashi K."/>
            <person name="Jurgens J.A."/>
            <person name="Kallen N."/>
            <person name="Kersten P."/>
            <person name="Kohler A."/>
            <person name="Kuees U."/>
            <person name="Kumar T.K.A."/>
            <person name="Kuo A."/>
            <person name="LaButti K."/>
            <person name="Larrondo L.F."/>
            <person name="Lindquist E."/>
            <person name="Ling A."/>
            <person name="Lombard V."/>
            <person name="Lucas S."/>
            <person name="Lundell T."/>
            <person name="Martin R."/>
            <person name="McLaughlin D.J."/>
            <person name="Morgenstern I."/>
            <person name="Morin E."/>
            <person name="Murat C."/>
            <person name="Nagy L.G."/>
            <person name="Nolan M."/>
            <person name="Ohm R.A."/>
            <person name="Patyshakuliyeva A."/>
            <person name="Rokas A."/>
            <person name="Ruiz-Duenas F.J."/>
            <person name="Sabat G."/>
            <person name="Salamov A."/>
            <person name="Samejima M."/>
            <person name="Schmutz J."/>
            <person name="Slot J.C."/>
            <person name="St John F."/>
            <person name="Stenlid J."/>
            <person name="Sun H."/>
            <person name="Sun S."/>
            <person name="Syed K."/>
            <person name="Tsang A."/>
            <person name="Wiebenga A."/>
            <person name="Young D."/>
            <person name="Pisabarro A."/>
            <person name="Eastwood D.C."/>
            <person name="Martin F."/>
            <person name="Cullen D."/>
            <person name="Grigoriev I.V."/>
            <person name="Hibbett D.S."/>
        </authorList>
    </citation>
    <scope>NUCLEOTIDE SEQUENCE [LARGE SCALE GENOMIC DNA]</scope>
    <source>
        <strain evidence="5">TFB10046</strain>
    </source>
</reference>
<dbReference type="KEGG" id="adl:AURDEDRAFT_92299"/>
<keyword evidence="2" id="KW-0344">Guanine-nucleotide releasing factor</keyword>
<dbReference type="OrthoDB" id="30840at2759"/>
<evidence type="ECO:0000313" key="5">
    <source>
        <dbReference type="Proteomes" id="UP000006514"/>
    </source>
</evidence>
<dbReference type="eggNOG" id="KOG4113">
    <property type="taxonomic scope" value="Eukaryota"/>
</dbReference>